<accession>A0A087S994</accession>
<evidence type="ECO:0000313" key="2">
    <source>
        <dbReference type="Proteomes" id="UP000029384"/>
    </source>
</evidence>
<keyword evidence="2" id="KW-1185">Reference proteome</keyword>
<name>A0A087S994_9ARCH</name>
<sequence>MMSLSLAKDEHQRLVMKLMDHFESMELIVTCACSGYVDCEKIRGFEPDVRAFDNNTGLNYVGEAKTCDNLKSEHTRKQFLAFSNRIMTKGKSAGKDVPFYIIVPDECKSELDQILKELELDKRGNIYVV</sequence>
<comment type="caution">
    <text evidence="1">The sequence shown here is derived from an EMBL/GenBank/DDBJ whole genome shotgun (WGS) entry which is preliminary data.</text>
</comment>
<dbReference type="EMBL" id="JOTA01000001">
    <property type="protein sequence ID" value="KFM22298.1"/>
    <property type="molecule type" value="Genomic_DNA"/>
</dbReference>
<proteinExistence type="predicted"/>
<organism evidence="1 2">
    <name type="scientific">Marine Group I thaumarchaeote SCGC AAA799-B03</name>
    <dbReference type="NCBI Taxonomy" id="1502289"/>
    <lineage>
        <taxon>Archaea</taxon>
        <taxon>Nitrososphaerota</taxon>
        <taxon>Marine Group I</taxon>
    </lineage>
</organism>
<dbReference type="Proteomes" id="UP000029384">
    <property type="component" value="Unassembled WGS sequence"/>
</dbReference>
<gene>
    <name evidence="1" type="ORF">AAA799B03_00048</name>
</gene>
<protein>
    <submittedName>
        <fullName evidence="1">Uncharacterized protein</fullName>
    </submittedName>
</protein>
<dbReference type="AlphaFoldDB" id="A0A087S994"/>
<evidence type="ECO:0000313" key="1">
    <source>
        <dbReference type="EMBL" id="KFM22298.1"/>
    </source>
</evidence>
<reference evidence="1 2" key="1">
    <citation type="submission" date="2014-06" db="EMBL/GenBank/DDBJ databases">
        <authorList>
            <person name="Ngugi D.K."/>
            <person name="Blom J."/>
            <person name="Alam I."/>
            <person name="Rashid M."/>
            <person name="Baalawi W."/>
            <person name="Zhang G."/>
            <person name="Hikmawan T."/>
            <person name="Guan Y."/>
            <person name="Antunes A."/>
            <person name="Siam R."/>
            <person name="El-Dorry H."/>
            <person name="Bajic V."/>
            <person name="Stingl U."/>
        </authorList>
    </citation>
    <scope>NUCLEOTIDE SEQUENCE [LARGE SCALE GENOMIC DNA]</scope>
    <source>
        <strain evidence="1">SCGC AAA799-B03</strain>
    </source>
</reference>